<accession>A0A1M7BLX9</accession>
<evidence type="ECO:0000256" key="1">
    <source>
        <dbReference type="SAM" id="Phobius"/>
    </source>
</evidence>
<name>A0A1M7BLX9_9FLAO</name>
<reference evidence="5" key="3">
    <citation type="submission" date="2016-11" db="EMBL/GenBank/DDBJ databases">
        <authorList>
            <person name="Varghese N."/>
            <person name="Submissions S."/>
        </authorList>
    </citation>
    <scope>NUCLEOTIDE SEQUENCE [LARGE SCALE GENOMIC DNA]</scope>
    <source>
        <strain evidence="5">DSM 27989</strain>
    </source>
</reference>
<dbReference type="GO" id="GO:0080120">
    <property type="term" value="P:CAAX-box protein maturation"/>
    <property type="evidence" value="ECO:0007669"/>
    <property type="project" value="UniProtKB-ARBA"/>
</dbReference>
<dbReference type="STRING" id="1434701.SAMN05443634_11128"/>
<dbReference type="Pfam" id="PF02517">
    <property type="entry name" value="Rce1-like"/>
    <property type="match status" value="1"/>
</dbReference>
<keyword evidence="1" id="KW-0812">Transmembrane</keyword>
<feature type="transmembrane region" description="Helical" evidence="1">
    <location>
        <begin position="144"/>
        <end position="162"/>
    </location>
</feature>
<feature type="transmembrane region" description="Helical" evidence="1">
    <location>
        <begin position="174"/>
        <end position="194"/>
    </location>
</feature>
<feature type="transmembrane region" description="Helical" evidence="1">
    <location>
        <begin position="223"/>
        <end position="244"/>
    </location>
</feature>
<sequence length="286" mass="32607">MNNEKSTYQEHLEIEKQNNIPKKLSFSALQALLFSFVAIVTWQIVGGIITVPGFFYKPLNHVLLPLGFLGGTIAAIVILLMLTQTKVAPIIQDIKRKFTITQVILAIACWVCFLPLVEFFTSLIPTDGPFEIIYKLFEESFKMMLDYKIAGFIMVCILAPIFEEIIFRGIILKGMLNFKVNPITAILINGFIFGCAHMNPWQFIGAGFLGVIFGYIYYRTRSLFLPMLLHFLNNALSFSFMMIYGEVEEEVFQPSIFLIGGMTVLGIVAIYLFYKNTNKNEQLEWN</sequence>
<reference evidence="4" key="2">
    <citation type="submission" date="2016-11" db="EMBL/GenBank/DDBJ databases">
        <authorList>
            <person name="Jaros S."/>
            <person name="Januszkiewicz K."/>
            <person name="Wedrychowicz H."/>
        </authorList>
    </citation>
    <scope>NUCLEOTIDE SEQUENCE [LARGE SCALE GENOMIC DNA]</scope>
    <source>
        <strain evidence="4">DSM 27989</strain>
    </source>
</reference>
<feature type="transmembrane region" description="Helical" evidence="1">
    <location>
        <begin position="200"/>
        <end position="218"/>
    </location>
</feature>
<gene>
    <name evidence="3" type="ORF">GCM10010984_20200</name>
    <name evidence="4" type="ORF">SAMN05443634_11128</name>
</gene>
<dbReference type="EMBL" id="BMFL01000013">
    <property type="protein sequence ID" value="GGF02691.1"/>
    <property type="molecule type" value="Genomic_DNA"/>
</dbReference>
<dbReference type="AlphaFoldDB" id="A0A1M7BLX9"/>
<evidence type="ECO:0000313" key="4">
    <source>
        <dbReference type="EMBL" id="SHL55559.1"/>
    </source>
</evidence>
<feature type="domain" description="CAAX prenyl protease 2/Lysostaphin resistance protein A-like" evidence="2">
    <location>
        <begin position="149"/>
        <end position="236"/>
    </location>
</feature>
<evidence type="ECO:0000313" key="6">
    <source>
        <dbReference type="Proteomes" id="UP000650994"/>
    </source>
</evidence>
<feature type="transmembrane region" description="Helical" evidence="1">
    <location>
        <begin position="103"/>
        <end position="124"/>
    </location>
</feature>
<keyword evidence="1" id="KW-1133">Transmembrane helix</keyword>
<evidence type="ECO:0000259" key="2">
    <source>
        <dbReference type="Pfam" id="PF02517"/>
    </source>
</evidence>
<reference evidence="6" key="4">
    <citation type="journal article" date="2019" name="Int. J. Syst. Evol. Microbiol.">
        <title>The Global Catalogue of Microorganisms (GCM) 10K type strain sequencing project: providing services to taxonomists for standard genome sequencing and annotation.</title>
        <authorList>
            <consortium name="The Broad Institute Genomics Platform"/>
            <consortium name="The Broad Institute Genome Sequencing Center for Infectious Disease"/>
            <person name="Wu L."/>
            <person name="Ma J."/>
        </authorList>
    </citation>
    <scope>NUCLEOTIDE SEQUENCE [LARGE SCALE GENOMIC DNA]</scope>
    <source>
        <strain evidence="6">CGMCC 1.12707</strain>
    </source>
</reference>
<dbReference type="OrthoDB" id="158986at2"/>
<feature type="transmembrane region" description="Helical" evidence="1">
    <location>
        <begin position="31"/>
        <end position="56"/>
    </location>
</feature>
<dbReference type="PANTHER" id="PTHR36435:SF1">
    <property type="entry name" value="CAAX AMINO TERMINAL PROTEASE FAMILY PROTEIN"/>
    <property type="match status" value="1"/>
</dbReference>
<dbReference type="InterPro" id="IPR003675">
    <property type="entry name" value="Rce1/LyrA-like_dom"/>
</dbReference>
<evidence type="ECO:0000313" key="3">
    <source>
        <dbReference type="EMBL" id="GGF02691.1"/>
    </source>
</evidence>
<organism evidence="4 5">
    <name type="scientific">Chishuiella changwenlii</name>
    <dbReference type="NCBI Taxonomy" id="1434701"/>
    <lineage>
        <taxon>Bacteria</taxon>
        <taxon>Pseudomonadati</taxon>
        <taxon>Bacteroidota</taxon>
        <taxon>Flavobacteriia</taxon>
        <taxon>Flavobacteriales</taxon>
        <taxon>Weeksellaceae</taxon>
        <taxon>Chishuiella</taxon>
    </lineage>
</organism>
<keyword evidence="6" id="KW-1185">Reference proteome</keyword>
<reference evidence="3" key="5">
    <citation type="submission" date="2024-05" db="EMBL/GenBank/DDBJ databases">
        <authorList>
            <person name="Sun Q."/>
            <person name="Zhou Y."/>
        </authorList>
    </citation>
    <scope>NUCLEOTIDE SEQUENCE</scope>
    <source>
        <strain evidence="3">CGMCC 1.12707</strain>
    </source>
</reference>
<dbReference type="RefSeq" id="WP_072933502.1">
    <property type="nucleotide sequence ID" value="NZ_BMFL01000013.1"/>
</dbReference>
<proteinExistence type="predicted"/>
<protein>
    <recommendedName>
        <fullName evidence="2">CAAX prenyl protease 2/Lysostaphin resistance protein A-like domain-containing protein</fullName>
    </recommendedName>
</protein>
<feature type="transmembrane region" description="Helical" evidence="1">
    <location>
        <begin position="62"/>
        <end position="82"/>
    </location>
</feature>
<evidence type="ECO:0000313" key="5">
    <source>
        <dbReference type="Proteomes" id="UP000184120"/>
    </source>
</evidence>
<feature type="transmembrane region" description="Helical" evidence="1">
    <location>
        <begin position="256"/>
        <end position="274"/>
    </location>
</feature>
<dbReference type="EMBL" id="FRBH01000011">
    <property type="protein sequence ID" value="SHL55559.1"/>
    <property type="molecule type" value="Genomic_DNA"/>
</dbReference>
<dbReference type="GO" id="GO:0004175">
    <property type="term" value="F:endopeptidase activity"/>
    <property type="evidence" value="ECO:0007669"/>
    <property type="project" value="UniProtKB-ARBA"/>
</dbReference>
<dbReference type="PANTHER" id="PTHR36435">
    <property type="entry name" value="SLR1288 PROTEIN"/>
    <property type="match status" value="1"/>
</dbReference>
<reference evidence="3" key="1">
    <citation type="journal article" date="2014" name="Int. J. Syst. Evol. Microbiol.">
        <title>Complete genome of a new Firmicutes species belonging to the dominant human colonic microbiota ('Ruminococcus bicirculans') reveals two chromosomes and a selective capacity to utilize plant glucans.</title>
        <authorList>
            <consortium name="NISC Comparative Sequencing Program"/>
            <person name="Wegmann U."/>
            <person name="Louis P."/>
            <person name="Goesmann A."/>
            <person name="Henrissat B."/>
            <person name="Duncan S.H."/>
            <person name="Flint H.J."/>
        </authorList>
    </citation>
    <scope>NUCLEOTIDE SEQUENCE</scope>
    <source>
        <strain evidence="3">CGMCC 1.12707</strain>
    </source>
</reference>
<dbReference type="Proteomes" id="UP000650994">
    <property type="component" value="Unassembled WGS sequence"/>
</dbReference>
<keyword evidence="1" id="KW-0472">Membrane</keyword>
<dbReference type="Proteomes" id="UP000184120">
    <property type="component" value="Unassembled WGS sequence"/>
</dbReference>
<dbReference type="InterPro" id="IPR052710">
    <property type="entry name" value="CAAX_protease"/>
</dbReference>